<dbReference type="InterPro" id="IPR044669">
    <property type="entry name" value="YneE/VCCN1/2-like"/>
</dbReference>
<evidence type="ECO:0000256" key="3">
    <source>
        <dbReference type="ARBA" id="ARBA00022475"/>
    </source>
</evidence>
<dbReference type="Pfam" id="PF25539">
    <property type="entry name" value="Bestrophin_2"/>
    <property type="match status" value="1"/>
</dbReference>
<evidence type="ECO:0000256" key="9">
    <source>
        <dbReference type="SAM" id="Phobius"/>
    </source>
</evidence>
<evidence type="ECO:0000256" key="5">
    <source>
        <dbReference type="ARBA" id="ARBA00022989"/>
    </source>
</evidence>
<dbReference type="PANTHER" id="PTHR33281">
    <property type="entry name" value="UPF0187 PROTEIN YNEE"/>
    <property type="match status" value="1"/>
</dbReference>
<dbReference type="PANTHER" id="PTHR33281:SF19">
    <property type="entry name" value="VOLTAGE-DEPENDENT ANION CHANNEL-FORMING PROTEIN YNEE"/>
    <property type="match status" value="1"/>
</dbReference>
<feature type="transmembrane region" description="Helical" evidence="9">
    <location>
        <begin position="77"/>
        <end position="95"/>
    </location>
</feature>
<evidence type="ECO:0000313" key="11">
    <source>
        <dbReference type="Proteomes" id="UP000799428"/>
    </source>
</evidence>
<evidence type="ECO:0000256" key="7">
    <source>
        <dbReference type="ARBA" id="ARBA00023136"/>
    </source>
</evidence>
<organism evidence="10 11">
    <name type="scientific">Pleomassaria siparia CBS 279.74</name>
    <dbReference type="NCBI Taxonomy" id="1314801"/>
    <lineage>
        <taxon>Eukaryota</taxon>
        <taxon>Fungi</taxon>
        <taxon>Dikarya</taxon>
        <taxon>Ascomycota</taxon>
        <taxon>Pezizomycotina</taxon>
        <taxon>Dothideomycetes</taxon>
        <taxon>Pleosporomycetidae</taxon>
        <taxon>Pleosporales</taxon>
        <taxon>Pleomassariaceae</taxon>
        <taxon>Pleomassaria</taxon>
    </lineage>
</organism>
<dbReference type="GO" id="GO:0005886">
    <property type="term" value="C:plasma membrane"/>
    <property type="evidence" value="ECO:0007669"/>
    <property type="project" value="UniProtKB-SubCell"/>
</dbReference>
<dbReference type="EMBL" id="MU005764">
    <property type="protein sequence ID" value="KAF2715555.1"/>
    <property type="molecule type" value="Genomic_DNA"/>
</dbReference>
<reference evidence="10" key="1">
    <citation type="journal article" date="2020" name="Stud. Mycol.">
        <title>101 Dothideomycetes genomes: a test case for predicting lifestyles and emergence of pathogens.</title>
        <authorList>
            <person name="Haridas S."/>
            <person name="Albert R."/>
            <person name="Binder M."/>
            <person name="Bloem J."/>
            <person name="Labutti K."/>
            <person name="Salamov A."/>
            <person name="Andreopoulos B."/>
            <person name="Baker S."/>
            <person name="Barry K."/>
            <person name="Bills G."/>
            <person name="Bluhm B."/>
            <person name="Cannon C."/>
            <person name="Castanera R."/>
            <person name="Culley D."/>
            <person name="Daum C."/>
            <person name="Ezra D."/>
            <person name="Gonzalez J."/>
            <person name="Henrissat B."/>
            <person name="Kuo A."/>
            <person name="Liang C."/>
            <person name="Lipzen A."/>
            <person name="Lutzoni F."/>
            <person name="Magnuson J."/>
            <person name="Mondo S."/>
            <person name="Nolan M."/>
            <person name="Ohm R."/>
            <person name="Pangilinan J."/>
            <person name="Park H.-J."/>
            <person name="Ramirez L."/>
            <person name="Alfaro M."/>
            <person name="Sun H."/>
            <person name="Tritt A."/>
            <person name="Yoshinaga Y."/>
            <person name="Zwiers L.-H."/>
            <person name="Turgeon B."/>
            <person name="Goodwin S."/>
            <person name="Spatafora J."/>
            <person name="Crous P."/>
            <person name="Grigoriev I."/>
        </authorList>
    </citation>
    <scope>NUCLEOTIDE SEQUENCE</scope>
    <source>
        <strain evidence="10">CBS 279.74</strain>
    </source>
</reference>
<gene>
    <name evidence="10" type="ORF">K504DRAFT_446400</name>
</gene>
<feature type="compositionally biased region" description="Polar residues" evidence="8">
    <location>
        <begin position="478"/>
        <end position="488"/>
    </location>
</feature>
<evidence type="ECO:0000256" key="2">
    <source>
        <dbReference type="ARBA" id="ARBA00022448"/>
    </source>
</evidence>
<keyword evidence="7 9" id="KW-0472">Membrane</keyword>
<evidence type="ECO:0000256" key="8">
    <source>
        <dbReference type="SAM" id="MobiDB-lite"/>
    </source>
</evidence>
<keyword evidence="5 9" id="KW-1133">Transmembrane helix</keyword>
<feature type="region of interest" description="Disordered" evidence="8">
    <location>
        <begin position="447"/>
        <end position="498"/>
    </location>
</feature>
<name>A0A6G1KSM8_9PLEO</name>
<comment type="subcellular location">
    <subcellularLocation>
        <location evidence="1">Cell membrane</location>
        <topology evidence="1">Multi-pass membrane protein</topology>
    </subcellularLocation>
</comment>
<accession>A0A6G1KSM8</accession>
<proteinExistence type="predicted"/>
<feature type="transmembrane region" description="Helical" evidence="9">
    <location>
        <begin position="335"/>
        <end position="356"/>
    </location>
</feature>
<keyword evidence="2" id="KW-0813">Transport</keyword>
<dbReference type="AlphaFoldDB" id="A0A6G1KSM8"/>
<keyword evidence="11" id="KW-1185">Reference proteome</keyword>
<keyword evidence="4 9" id="KW-0812">Transmembrane</keyword>
<dbReference type="OrthoDB" id="1368at2759"/>
<evidence type="ECO:0000256" key="6">
    <source>
        <dbReference type="ARBA" id="ARBA00023065"/>
    </source>
</evidence>
<feature type="transmembrane region" description="Helical" evidence="9">
    <location>
        <begin position="101"/>
        <end position="121"/>
    </location>
</feature>
<dbReference type="Proteomes" id="UP000799428">
    <property type="component" value="Unassembled WGS sequence"/>
</dbReference>
<protein>
    <submittedName>
        <fullName evidence="10">Membrane protein</fullName>
    </submittedName>
</protein>
<sequence>MSSAGGIKFQYGEDLKPRTLNTKSKQIIEGYFVCSEILPGHVIAPSLIFQQIGPRDIQKHSKWPRALRIHGSVTPKLIIPVLGVTCWTTLVVVISEIYYPIAVHPIVITVLGLVVGLALNFRSSTAYERYMDGRRAWSWLGAMSQNLARVIWIHAREREDELGKQDLMAKVACLNLIIAFAVSLKHKLRFQPYTQYDDLNDLVGHLDTFSKAAGQPSMRPKNRSLCKKIGELFSIPMARSNPRKELKRAKRPLGNLPLEILSFISAYVGDIIDNGTFPLAIAQTQALNTMQSLNEILGATDRVLNTPLPIAYQIAISQMTWMYIITLPFQLVQLMGWAAIPVTIFAAYIILGIAAIGHEIENPFGPEVNDLPMELYCAQIASDVTVIASKPPARARDHYMHTDNKPLYPFSSAGYEFWLEKSEKEIRDALRTRASISEGAMCQRQASCAESEMTVRGDRDEEENTGEVSESVPERVQNAASIGQQTWHTYGRGGSSGN</sequence>
<keyword evidence="3" id="KW-1003">Cell membrane</keyword>
<evidence type="ECO:0000256" key="4">
    <source>
        <dbReference type="ARBA" id="ARBA00022692"/>
    </source>
</evidence>
<dbReference type="GO" id="GO:0005254">
    <property type="term" value="F:chloride channel activity"/>
    <property type="evidence" value="ECO:0007669"/>
    <property type="project" value="InterPro"/>
</dbReference>
<keyword evidence="6" id="KW-0406">Ion transport</keyword>
<evidence type="ECO:0000313" key="10">
    <source>
        <dbReference type="EMBL" id="KAF2715555.1"/>
    </source>
</evidence>
<evidence type="ECO:0000256" key="1">
    <source>
        <dbReference type="ARBA" id="ARBA00004651"/>
    </source>
</evidence>